<name>J9FQH7_9ZZZZ</name>
<keyword evidence="1" id="KW-1133">Transmembrane helix</keyword>
<keyword evidence="1" id="KW-0472">Membrane</keyword>
<gene>
    <name evidence="2" type="ORF">EVA_22289</name>
</gene>
<comment type="caution">
    <text evidence="2">The sequence shown here is derived from an EMBL/GenBank/DDBJ whole genome shotgun (WGS) entry which is preliminary data.</text>
</comment>
<sequence>MSKLYFIICYAIYNIILLTSYYNMPNIRIKEIISKHLCMISPYVILSVKNE</sequence>
<reference evidence="2" key="1">
    <citation type="journal article" date="2012" name="PLoS ONE">
        <title>Gene sets for utilization of primary and secondary nutrition supplies in the distal gut of endangered iberian lynx.</title>
        <authorList>
            <person name="Alcaide M."/>
            <person name="Messina E."/>
            <person name="Richter M."/>
            <person name="Bargiela R."/>
            <person name="Peplies J."/>
            <person name="Huws S.A."/>
            <person name="Newbold C.J."/>
            <person name="Golyshin P.N."/>
            <person name="Simon M.A."/>
            <person name="Lopez G."/>
            <person name="Yakimov M.M."/>
            <person name="Ferrer M."/>
        </authorList>
    </citation>
    <scope>NUCLEOTIDE SEQUENCE</scope>
</reference>
<evidence type="ECO:0000256" key="1">
    <source>
        <dbReference type="SAM" id="Phobius"/>
    </source>
</evidence>
<proteinExistence type="predicted"/>
<protein>
    <submittedName>
        <fullName evidence="2">Uncharacterized protein</fullName>
    </submittedName>
</protein>
<dbReference type="EMBL" id="AMCI01009362">
    <property type="protein sequence ID" value="EJW89604.1"/>
    <property type="molecule type" value="Genomic_DNA"/>
</dbReference>
<dbReference type="AlphaFoldDB" id="J9FQH7"/>
<keyword evidence="1" id="KW-0812">Transmembrane</keyword>
<accession>J9FQH7</accession>
<organism evidence="2">
    <name type="scientific">gut metagenome</name>
    <dbReference type="NCBI Taxonomy" id="749906"/>
    <lineage>
        <taxon>unclassified sequences</taxon>
        <taxon>metagenomes</taxon>
        <taxon>organismal metagenomes</taxon>
    </lineage>
</organism>
<feature type="transmembrane region" description="Helical" evidence="1">
    <location>
        <begin position="6"/>
        <end position="24"/>
    </location>
</feature>
<evidence type="ECO:0000313" key="2">
    <source>
        <dbReference type="EMBL" id="EJW89604.1"/>
    </source>
</evidence>